<keyword evidence="1" id="KW-0472">Membrane</keyword>
<keyword evidence="3" id="KW-1185">Reference proteome</keyword>
<reference evidence="2 3" key="1">
    <citation type="submission" date="2014-07" db="EMBL/GenBank/DDBJ databases">
        <authorList>
            <person name="McCorrison J."/>
            <person name="Sanka R."/>
            <person name="Torralba M."/>
            <person name="Gillis M."/>
            <person name="Haft D.H."/>
            <person name="Methe B."/>
            <person name="Sutton G."/>
            <person name="Nelson K.E."/>
        </authorList>
    </citation>
    <scope>NUCLEOTIDE SEQUENCE [LARGE SCALE GENOMIC DNA]</scope>
    <source>
        <strain evidence="2 3">DNF00314</strain>
    </source>
</reference>
<proteinExistence type="predicted"/>
<dbReference type="AlphaFoldDB" id="A0A096AL66"/>
<feature type="transmembrane region" description="Helical" evidence="1">
    <location>
        <begin position="39"/>
        <end position="60"/>
    </location>
</feature>
<accession>A0A096AL66</accession>
<dbReference type="EMBL" id="JRNT01000007">
    <property type="protein sequence ID" value="KGF47783.1"/>
    <property type="molecule type" value="Genomic_DNA"/>
</dbReference>
<keyword evidence="1" id="KW-0812">Transmembrane</keyword>
<sequence length="69" mass="7920">MNVFKQLEWSINAFCISLITVILLLPSLCFDSINIYIKGVFVNGPVAVLLAILIQLKFFYIRIQYHKDG</sequence>
<name>A0A096AL66_9FIRM</name>
<comment type="caution">
    <text evidence="2">The sequence shown here is derived from an EMBL/GenBank/DDBJ whole genome shotgun (WGS) entry which is preliminary data.</text>
</comment>
<evidence type="ECO:0000313" key="2">
    <source>
        <dbReference type="EMBL" id="KGF47783.1"/>
    </source>
</evidence>
<gene>
    <name evidence="2" type="ORF">HMPREF0872_03555</name>
</gene>
<organism evidence="2 3">
    <name type="scientific">Veillonella montpellierensis DNF00314</name>
    <dbReference type="NCBI Taxonomy" id="1401067"/>
    <lineage>
        <taxon>Bacteria</taxon>
        <taxon>Bacillati</taxon>
        <taxon>Bacillota</taxon>
        <taxon>Negativicutes</taxon>
        <taxon>Veillonellales</taxon>
        <taxon>Veillonellaceae</taxon>
        <taxon>Veillonella</taxon>
    </lineage>
</organism>
<dbReference type="Proteomes" id="UP000029628">
    <property type="component" value="Unassembled WGS sequence"/>
</dbReference>
<evidence type="ECO:0000256" key="1">
    <source>
        <dbReference type="SAM" id="Phobius"/>
    </source>
</evidence>
<evidence type="ECO:0000313" key="3">
    <source>
        <dbReference type="Proteomes" id="UP000029628"/>
    </source>
</evidence>
<protein>
    <submittedName>
        <fullName evidence="2">Uncharacterized protein</fullName>
    </submittedName>
</protein>
<keyword evidence="1" id="KW-1133">Transmembrane helix</keyword>